<dbReference type="AlphaFoldDB" id="A0A9N8Q1H6"/>
<accession>A0A9N8Q1H6</accession>
<keyword evidence="2" id="KW-1185">Reference proteome</keyword>
<dbReference type="Proteomes" id="UP001154114">
    <property type="component" value="Chromosome 19"/>
</dbReference>
<protein>
    <submittedName>
        <fullName evidence="1">Uncharacterized protein</fullName>
    </submittedName>
</protein>
<name>A0A9N8Q1H6_CHRIL</name>
<evidence type="ECO:0000313" key="2">
    <source>
        <dbReference type="Proteomes" id="UP001154114"/>
    </source>
</evidence>
<reference evidence="1" key="1">
    <citation type="submission" date="2021-12" db="EMBL/GenBank/DDBJ databases">
        <authorList>
            <person name="King R."/>
        </authorList>
    </citation>
    <scope>NUCLEOTIDE SEQUENCE</scope>
</reference>
<proteinExistence type="predicted"/>
<sequence>MYGYSANRKLRVEVPPKEKAWGFPRIQASLNHCHHWTIMVRLPTEVTRQVDLRFSFLTEINETGTVDRWDSPLLRHWFKAKNSRSDFLPRPQRLRNREFISKLTRPVIRAVPQPLRLRSSPATFAGDYRNRSGRRKTGLCATAIARQSTAERAGANRRACGRPRPARFYKLPAGATGAANNRSLRA</sequence>
<gene>
    <name evidence="1" type="ORF">CINC_LOCUS5194</name>
</gene>
<dbReference type="EMBL" id="LR824022">
    <property type="protein sequence ID" value="CAD0203545.1"/>
    <property type="molecule type" value="Genomic_DNA"/>
</dbReference>
<organism evidence="1 2">
    <name type="scientific">Chrysodeixis includens</name>
    <name type="common">Soybean looper</name>
    <name type="synonym">Pseudoplusia includens</name>
    <dbReference type="NCBI Taxonomy" id="689277"/>
    <lineage>
        <taxon>Eukaryota</taxon>
        <taxon>Metazoa</taxon>
        <taxon>Ecdysozoa</taxon>
        <taxon>Arthropoda</taxon>
        <taxon>Hexapoda</taxon>
        <taxon>Insecta</taxon>
        <taxon>Pterygota</taxon>
        <taxon>Neoptera</taxon>
        <taxon>Endopterygota</taxon>
        <taxon>Lepidoptera</taxon>
        <taxon>Glossata</taxon>
        <taxon>Ditrysia</taxon>
        <taxon>Noctuoidea</taxon>
        <taxon>Noctuidae</taxon>
        <taxon>Plusiinae</taxon>
        <taxon>Chrysodeixis</taxon>
    </lineage>
</organism>
<evidence type="ECO:0000313" key="1">
    <source>
        <dbReference type="EMBL" id="CAD0203545.1"/>
    </source>
</evidence>